<accession>A0A839EJ47</accession>
<dbReference type="SMART" id="SM00710">
    <property type="entry name" value="PbH1"/>
    <property type="match status" value="10"/>
</dbReference>
<dbReference type="NCBIfam" id="TIGR03807">
    <property type="entry name" value="RR_fam_repeat"/>
    <property type="match status" value="1"/>
</dbReference>
<proteinExistence type="predicted"/>
<dbReference type="Pfam" id="PF13229">
    <property type="entry name" value="Beta_helix"/>
    <property type="match status" value="1"/>
</dbReference>
<evidence type="ECO:0000259" key="2">
    <source>
        <dbReference type="Pfam" id="PF13229"/>
    </source>
</evidence>
<dbReference type="SUPFAM" id="SSF51126">
    <property type="entry name" value="Pectin lyase-like"/>
    <property type="match status" value="1"/>
</dbReference>
<evidence type="ECO:0000313" key="4">
    <source>
        <dbReference type="Proteomes" id="UP000549052"/>
    </source>
</evidence>
<dbReference type="InterPro" id="IPR006311">
    <property type="entry name" value="TAT_signal"/>
</dbReference>
<dbReference type="InterPro" id="IPR039448">
    <property type="entry name" value="Beta_helix"/>
</dbReference>
<feature type="chain" id="PRO_5032416072" evidence="1">
    <location>
        <begin position="27"/>
        <end position="442"/>
    </location>
</feature>
<dbReference type="EMBL" id="JACGXN010000001">
    <property type="protein sequence ID" value="MBA8876780.1"/>
    <property type="molecule type" value="Genomic_DNA"/>
</dbReference>
<organism evidence="3 4">
    <name type="scientific">Phyllobacterium myrsinacearum</name>
    <dbReference type="NCBI Taxonomy" id="28101"/>
    <lineage>
        <taxon>Bacteria</taxon>
        <taxon>Pseudomonadati</taxon>
        <taxon>Pseudomonadota</taxon>
        <taxon>Alphaproteobacteria</taxon>
        <taxon>Hyphomicrobiales</taxon>
        <taxon>Phyllobacteriaceae</taxon>
        <taxon>Phyllobacterium</taxon>
    </lineage>
</organism>
<keyword evidence="4" id="KW-1185">Reference proteome</keyword>
<dbReference type="InterPro" id="IPR012334">
    <property type="entry name" value="Pectin_lyas_fold"/>
</dbReference>
<evidence type="ECO:0000256" key="1">
    <source>
        <dbReference type="SAM" id="SignalP"/>
    </source>
</evidence>
<gene>
    <name evidence="3" type="ORF">FHW16_000462</name>
</gene>
<dbReference type="InterPro" id="IPR011050">
    <property type="entry name" value="Pectin_lyase_fold/virulence"/>
</dbReference>
<dbReference type="InterPro" id="IPR022388">
    <property type="entry name" value="CHP03808"/>
</dbReference>
<dbReference type="PROSITE" id="PS51318">
    <property type="entry name" value="TAT"/>
    <property type="match status" value="1"/>
</dbReference>
<evidence type="ECO:0000313" key="3">
    <source>
        <dbReference type="EMBL" id="MBA8876780.1"/>
    </source>
</evidence>
<comment type="caution">
    <text evidence="3">The sequence shown here is derived from an EMBL/GenBank/DDBJ whole genome shotgun (WGS) entry which is preliminary data.</text>
</comment>
<dbReference type="AlphaFoldDB" id="A0A839EJ47"/>
<dbReference type="RefSeq" id="WP_182547536.1">
    <property type="nucleotide sequence ID" value="NZ_JACGXN010000001.1"/>
</dbReference>
<keyword evidence="1" id="KW-0732">Signal</keyword>
<protein>
    <submittedName>
        <fullName evidence="3">Putative secreted repeat protein (TIGR03808 family)</fullName>
    </submittedName>
</protein>
<dbReference type="NCBIfam" id="TIGR03808">
    <property type="entry name" value="RR_plus_rpt_1"/>
    <property type="match status" value="1"/>
</dbReference>
<feature type="domain" description="Right handed beta helix" evidence="2">
    <location>
        <begin position="206"/>
        <end position="364"/>
    </location>
</feature>
<dbReference type="InterPro" id="IPR022444">
    <property type="entry name" value="Cofactor-bd_rpt"/>
</dbReference>
<sequence length="442" mass="45268">MINRRLVLGGMAGLGAGALLPAGALAAASAGLKPGSPDDQGKALNALLQKASQSGNQIFLQPGTYILSGVEFPQRANLAGIPGATRLLYGGTGSFLNASNAEQIRLSGLVIDGANQPLTGNSKALVDFNHVRQVVIDDCDFMASTRNAVALYQCGGRIERSRIERAADAGIFASQSSGLAITGNHVHDCGNGGILIFRDAQGPDGTIVSGNRVENIRADGGGTGQNGNGINVFRAGNVLVSNNVLKGCAFSAVRANAGNNVQITGNNCTDSGEMALYSEFGFEGAVISNNIIDGAASGISMVNFDGGGRMGTCSGNVVRNLTAIGPYPADAPGFGIGISVEADISVTGNVVENAALYGIKLGWGPYMRNLIATGNVIRQSGMGIYVSVVDGVGSAIITDNIIEKAAHGGIVGHRWMDAVTGDLIRQNASGNPRLIVERNILS</sequence>
<dbReference type="Gene3D" id="2.160.20.10">
    <property type="entry name" value="Single-stranded right-handed beta-helix, Pectin lyase-like"/>
    <property type="match status" value="1"/>
</dbReference>
<dbReference type="InterPro" id="IPR006626">
    <property type="entry name" value="PbH1"/>
</dbReference>
<name>A0A839EJ47_9HYPH</name>
<feature type="signal peptide" evidence="1">
    <location>
        <begin position="1"/>
        <end position="26"/>
    </location>
</feature>
<reference evidence="3 4" key="1">
    <citation type="submission" date="2020-07" db="EMBL/GenBank/DDBJ databases">
        <title>Genomic Encyclopedia of Type Strains, Phase IV (KMG-V): Genome sequencing to study the core and pangenomes of soil and plant-associated prokaryotes.</title>
        <authorList>
            <person name="Whitman W."/>
        </authorList>
    </citation>
    <scope>NUCLEOTIDE SEQUENCE [LARGE SCALE GENOMIC DNA]</scope>
    <source>
        <strain evidence="3 4">AN3</strain>
    </source>
</reference>
<dbReference type="Proteomes" id="UP000549052">
    <property type="component" value="Unassembled WGS sequence"/>
</dbReference>